<evidence type="ECO:0000259" key="5">
    <source>
        <dbReference type="PROSITE" id="PS51722"/>
    </source>
</evidence>
<dbReference type="Pfam" id="PF00009">
    <property type="entry name" value="GTP_EFTU"/>
    <property type="match status" value="1"/>
</dbReference>
<dbReference type="Gene3D" id="3.40.50.300">
    <property type="entry name" value="P-loop containing nucleotide triphosphate hydrolases"/>
    <property type="match status" value="1"/>
</dbReference>
<dbReference type="InterPro" id="IPR050055">
    <property type="entry name" value="EF-Tu_GTPase"/>
</dbReference>
<organism evidence="6 7">
    <name type="scientific">Taenia crassiceps</name>
    <dbReference type="NCBI Taxonomy" id="6207"/>
    <lineage>
        <taxon>Eukaryota</taxon>
        <taxon>Metazoa</taxon>
        <taxon>Spiralia</taxon>
        <taxon>Lophotrochozoa</taxon>
        <taxon>Platyhelminthes</taxon>
        <taxon>Cestoda</taxon>
        <taxon>Eucestoda</taxon>
        <taxon>Cyclophyllidea</taxon>
        <taxon>Taeniidae</taxon>
        <taxon>Taenia</taxon>
    </lineage>
</organism>
<sequence>MEKNCQNILSDKHVFVAPSDSDYECLKQCLSNRLEAGQGECFVVLGVGESQEPGLSTSDMSASEATLQSLAQLLDVHLVHLRTRNVPAHSNIDTSTTAASARSGAKGKKRSRGRVGRTSKENAVNSIADGQASEKVTQPSVTDVAVITAAQTMPETSTASNSQTAVGAAAGTAQQAASAPSTGGEWIVKDFLLRHAIGERDFIDIRVAVVGNVDAGKSTMLGVLTHGELDNGRGLARQYLFRHKHEMESGRTSSVGNNILGFDADGKVVNHAVHGKLDWVEICQAATKVITFIDLAGHERYLKTTVFGLVGFAPDFVMLMVGANAGVIGMTKEHLGLALALSVPVFVVVTKIDMCPPNVLNETLNHLFHVLKSPGCRKIPLLVSNDDDVVCSATNFTSERMCPVFMVSNVTGANLELLTAFLNLLSTPSPTVTTSAAAAPSNSIAASIGATTVNSTYRLDRPASFQIDELFTVPGVGAIVSGTCMSGVVRLNDTLSLGPDTSGRFFPVVIKSIQRKRLPVNSVRAGQTASFSLKRPKGCTQLRRGMMLLGKGSDLTSCINFTATVLVLHHPTTISVGYQAMVHTGPIRQTATILSIGAGTGSERLRTGDKAEVHFAFINHPECLHKGARLIFREGKTKAVGTVNQIVPYQPVLAPVSGSRSRKAQKAPSRQPTAPPVSTEKKAEKK</sequence>
<keyword evidence="3" id="KW-0342">GTP-binding</keyword>
<dbReference type="SUPFAM" id="SSF52540">
    <property type="entry name" value="P-loop containing nucleoside triphosphate hydrolases"/>
    <property type="match status" value="1"/>
</dbReference>
<feature type="region of interest" description="Disordered" evidence="4">
    <location>
        <begin position="90"/>
        <end position="139"/>
    </location>
</feature>
<dbReference type="CDD" id="cd03708">
    <property type="entry name" value="GTPBP_III"/>
    <property type="match status" value="1"/>
</dbReference>
<comment type="similarity">
    <text evidence="1">Belongs to the TRAFAC class translation factor GTPase superfamily. Classic translation factor GTPase family. EF-Tu/EF-1A subfamily.</text>
</comment>
<evidence type="ECO:0000256" key="3">
    <source>
        <dbReference type="ARBA" id="ARBA00023134"/>
    </source>
</evidence>
<dbReference type="InterPro" id="IPR027417">
    <property type="entry name" value="P-loop_NTPase"/>
</dbReference>
<keyword evidence="7" id="KW-1185">Reference proteome</keyword>
<feature type="domain" description="Tr-type G" evidence="5">
    <location>
        <begin position="202"/>
        <end position="431"/>
    </location>
</feature>
<proteinExistence type="inferred from homology"/>
<dbReference type="SUPFAM" id="SSF50447">
    <property type="entry name" value="Translation proteins"/>
    <property type="match status" value="1"/>
</dbReference>
<evidence type="ECO:0000256" key="2">
    <source>
        <dbReference type="ARBA" id="ARBA00022741"/>
    </source>
</evidence>
<dbReference type="InterPro" id="IPR035531">
    <property type="entry name" value="GTPBP1-like"/>
</dbReference>
<dbReference type="InterPro" id="IPR009001">
    <property type="entry name" value="Transl_elong_EF1A/Init_IF2_C"/>
</dbReference>
<dbReference type="InterPro" id="IPR000795">
    <property type="entry name" value="T_Tr_GTP-bd_dom"/>
</dbReference>
<dbReference type="Gene3D" id="2.40.30.10">
    <property type="entry name" value="Translation factors"/>
    <property type="match status" value="2"/>
</dbReference>
<dbReference type="PROSITE" id="PS51722">
    <property type="entry name" value="G_TR_2"/>
    <property type="match status" value="1"/>
</dbReference>
<evidence type="ECO:0000256" key="4">
    <source>
        <dbReference type="SAM" id="MobiDB-lite"/>
    </source>
</evidence>
<dbReference type="CDD" id="cd03694">
    <property type="entry name" value="GTPBP_II"/>
    <property type="match status" value="1"/>
</dbReference>
<dbReference type="InterPro" id="IPR009000">
    <property type="entry name" value="Transl_B-barrel_sf"/>
</dbReference>
<evidence type="ECO:0000256" key="1">
    <source>
        <dbReference type="ARBA" id="ARBA00007249"/>
    </source>
</evidence>
<feature type="compositionally biased region" description="Basic residues" evidence="4">
    <location>
        <begin position="105"/>
        <end position="117"/>
    </location>
</feature>
<dbReference type="PANTHER" id="PTHR43721:SF9">
    <property type="entry name" value="GTP-BINDING PROTEIN 1"/>
    <property type="match status" value="1"/>
</dbReference>
<gene>
    <name evidence="6" type="ORF">TcWFU_009688</name>
</gene>
<comment type="caution">
    <text evidence="6">The sequence shown here is derived from an EMBL/GenBank/DDBJ whole genome shotgun (WGS) entry which is preliminary data.</text>
</comment>
<reference evidence="6 7" key="1">
    <citation type="journal article" date="2022" name="Front. Cell. Infect. Microbiol.">
        <title>The Genomes of Two Strains of Taenia crassiceps the Animal Model for the Study of Human Cysticercosis.</title>
        <authorList>
            <person name="Bobes R.J."/>
            <person name="Estrada K."/>
            <person name="Rios-Valencia D.G."/>
            <person name="Calderon-Gallegos A."/>
            <person name="de la Torre P."/>
            <person name="Carrero J.C."/>
            <person name="Sanchez-Flores A."/>
            <person name="Laclette J.P."/>
        </authorList>
    </citation>
    <scope>NUCLEOTIDE SEQUENCE [LARGE SCALE GENOMIC DNA]</scope>
    <source>
        <strain evidence="6">WFUcys</strain>
    </source>
</reference>
<protein>
    <submittedName>
        <fullName evidence="6">GTP-binding protein 1</fullName>
    </submittedName>
</protein>
<feature type="compositionally biased region" description="Low complexity" evidence="4">
    <location>
        <begin position="94"/>
        <end position="104"/>
    </location>
</feature>
<evidence type="ECO:0000313" key="7">
    <source>
        <dbReference type="Proteomes" id="UP001651158"/>
    </source>
</evidence>
<dbReference type="EMBL" id="JAKROA010000021">
    <property type="protein sequence ID" value="KAL5103115.1"/>
    <property type="molecule type" value="Genomic_DNA"/>
</dbReference>
<dbReference type="SUPFAM" id="SSF50465">
    <property type="entry name" value="EF-Tu/eEF-1alpha/eIF2-gamma C-terminal domain"/>
    <property type="match status" value="1"/>
</dbReference>
<dbReference type="Proteomes" id="UP001651158">
    <property type="component" value="Unassembled WGS sequence"/>
</dbReference>
<accession>A0ABR4Q0F0</accession>
<dbReference type="PANTHER" id="PTHR43721">
    <property type="entry name" value="ELONGATION FACTOR TU-RELATED"/>
    <property type="match status" value="1"/>
</dbReference>
<name>A0ABR4Q0F0_9CEST</name>
<feature type="region of interest" description="Disordered" evidence="4">
    <location>
        <begin position="655"/>
        <end position="686"/>
    </location>
</feature>
<evidence type="ECO:0000313" key="6">
    <source>
        <dbReference type="EMBL" id="KAL5103115.1"/>
    </source>
</evidence>
<keyword evidence="2" id="KW-0547">Nucleotide-binding</keyword>
<dbReference type="CDD" id="cd04165">
    <property type="entry name" value="GTPBP1_like"/>
    <property type="match status" value="1"/>
</dbReference>